<comment type="caution">
    <text evidence="1">The sequence shown here is derived from an EMBL/GenBank/DDBJ whole genome shotgun (WGS) entry which is preliminary data.</text>
</comment>
<sequence length="52" mass="6274">MMYALLLILLLLVLLFLYSRQLRRQKWQDETDECRFFNQVYGKDPGEPPPQS</sequence>
<dbReference type="HOGENOM" id="CLU_3082231_0_0_4"/>
<proteinExistence type="predicted"/>
<name>G4CGY1_9NEIS</name>
<dbReference type="Proteomes" id="UP000003019">
    <property type="component" value="Unassembled WGS sequence"/>
</dbReference>
<protein>
    <submittedName>
        <fullName evidence="1">Single-stranded DNA-binding protein</fullName>
    </submittedName>
</protein>
<keyword evidence="1" id="KW-0238">DNA-binding</keyword>
<dbReference type="GO" id="GO:0003677">
    <property type="term" value="F:DNA binding"/>
    <property type="evidence" value="ECO:0007669"/>
    <property type="project" value="UniProtKB-KW"/>
</dbReference>
<keyword evidence="2" id="KW-1185">Reference proteome</keyword>
<evidence type="ECO:0000313" key="2">
    <source>
        <dbReference type="Proteomes" id="UP000003019"/>
    </source>
</evidence>
<organism evidence="1 2">
    <name type="scientific">Neisseria shayeganii 871</name>
    <dbReference type="NCBI Taxonomy" id="1032488"/>
    <lineage>
        <taxon>Bacteria</taxon>
        <taxon>Pseudomonadati</taxon>
        <taxon>Pseudomonadota</taxon>
        <taxon>Betaproteobacteria</taxon>
        <taxon>Neisseriales</taxon>
        <taxon>Neisseriaceae</taxon>
        <taxon>Neisseria</taxon>
    </lineage>
</organism>
<dbReference type="EMBL" id="AGAY01000028">
    <property type="protein sequence ID" value="EGY52924.1"/>
    <property type="molecule type" value="Genomic_DNA"/>
</dbReference>
<dbReference type="PATRIC" id="fig|1032488.3.peg.808"/>
<evidence type="ECO:0000313" key="1">
    <source>
        <dbReference type="EMBL" id="EGY52924.1"/>
    </source>
</evidence>
<accession>G4CGY1</accession>
<dbReference type="AlphaFoldDB" id="G4CGY1"/>
<gene>
    <name evidence="1" type="ORF">HMPREF9371_0870</name>
</gene>
<reference evidence="1 2" key="1">
    <citation type="submission" date="2011-05" db="EMBL/GenBank/DDBJ databases">
        <authorList>
            <person name="Muzny D."/>
            <person name="Qin X."/>
            <person name="Deng J."/>
            <person name="Jiang H."/>
            <person name="Liu Y."/>
            <person name="Qu J."/>
            <person name="Song X.-Z."/>
            <person name="Zhang L."/>
            <person name="Thornton R."/>
            <person name="Coyle M."/>
            <person name="Francisco L."/>
            <person name="Jackson L."/>
            <person name="Javaid M."/>
            <person name="Korchina V."/>
            <person name="Kovar C."/>
            <person name="Mata R."/>
            <person name="Mathew T."/>
            <person name="Ngo R."/>
            <person name="Nguyen L."/>
            <person name="Nguyen N."/>
            <person name="Okwuonu G."/>
            <person name="Ongeri F."/>
            <person name="Pham C."/>
            <person name="Simmons D."/>
            <person name="Wilczek-Boney K."/>
            <person name="Hale W."/>
            <person name="Jakkamsetti A."/>
            <person name="Pham P."/>
            <person name="Ruth R."/>
            <person name="San Lucas F."/>
            <person name="Warren J."/>
            <person name="Zhang J."/>
            <person name="Zhao Z."/>
            <person name="Zhou C."/>
            <person name="Zhu D."/>
            <person name="Lee S."/>
            <person name="Bess C."/>
            <person name="Blankenburg K."/>
            <person name="Forbes L."/>
            <person name="Fu Q."/>
            <person name="Gubbala S."/>
            <person name="Hirani K."/>
            <person name="Jayaseelan J.C."/>
            <person name="Lara F."/>
            <person name="Munidasa M."/>
            <person name="Palculict T."/>
            <person name="Patil S."/>
            <person name="Pu L.-L."/>
            <person name="Saada N."/>
            <person name="Tang L."/>
            <person name="Weissenberger G."/>
            <person name="Zhu Y."/>
            <person name="Hemphill L."/>
            <person name="Shang Y."/>
            <person name="Youmans B."/>
            <person name="Ayvaz T."/>
            <person name="Ross M."/>
            <person name="Santibanez J."/>
            <person name="Aqrawi P."/>
            <person name="Gross S."/>
            <person name="Joshi V."/>
            <person name="Fowler G."/>
            <person name="Nazareth L."/>
            <person name="Reid J."/>
            <person name="Worley K."/>
            <person name="Petrosino J."/>
            <person name="Highlander S."/>
            <person name="Gibbs R."/>
        </authorList>
    </citation>
    <scope>NUCLEOTIDE SEQUENCE [LARGE SCALE GENOMIC DNA]</scope>
    <source>
        <strain evidence="1 2">871</strain>
    </source>
</reference>